<dbReference type="PRINTS" id="PR01853">
    <property type="entry name" value="YAJCTRNLCASE"/>
</dbReference>
<dbReference type="PANTHER" id="PTHR33909:SF1">
    <property type="entry name" value="SEC TRANSLOCON ACCESSORY COMPLEX SUBUNIT YAJC"/>
    <property type="match status" value="1"/>
</dbReference>
<evidence type="ECO:0000313" key="13">
    <source>
        <dbReference type="Proteomes" id="UP000190037"/>
    </source>
</evidence>
<evidence type="ECO:0000256" key="1">
    <source>
        <dbReference type="ARBA" id="ARBA00004162"/>
    </source>
</evidence>
<feature type="compositionally biased region" description="Basic and acidic residues" evidence="10">
    <location>
        <begin position="154"/>
        <end position="164"/>
    </location>
</feature>
<evidence type="ECO:0000256" key="10">
    <source>
        <dbReference type="SAM" id="MobiDB-lite"/>
    </source>
</evidence>
<dbReference type="STRING" id="159449.B4N89_03710"/>
<evidence type="ECO:0000256" key="2">
    <source>
        <dbReference type="ARBA" id="ARBA00006742"/>
    </source>
</evidence>
<feature type="compositionally biased region" description="Basic and acidic residues" evidence="10">
    <location>
        <begin position="171"/>
        <end position="180"/>
    </location>
</feature>
<feature type="region of interest" description="Disordered" evidence="10">
    <location>
        <begin position="131"/>
        <end position="201"/>
    </location>
</feature>
<name>A0A1T3NTR4_9ACTN</name>
<keyword evidence="5 11" id="KW-0812">Transmembrane</keyword>
<sequence length="201" mass="21455">MSGTHAAGSRCSCSKYPSRLRRGCRAVAGRVSPSGPPRGLGKESFQAVDPLTLLLPVIIVVVFYFLIIKPGKARQRQAMETQNSLVPGAEVRTIAGLYATVTEVEDDSVILEVAPDVHCRFVKSAIAAVLSSGDEPEDDETDDEHDDAAETGDDAVRLDKKPEAGEDADAEDGKTVDVTKAEGATKASETGDRLRKDDKQD</sequence>
<keyword evidence="7 11" id="KW-1133">Transmembrane helix</keyword>
<evidence type="ECO:0000256" key="8">
    <source>
        <dbReference type="ARBA" id="ARBA00023010"/>
    </source>
</evidence>
<evidence type="ECO:0000256" key="6">
    <source>
        <dbReference type="ARBA" id="ARBA00022927"/>
    </source>
</evidence>
<feature type="compositionally biased region" description="Acidic residues" evidence="10">
    <location>
        <begin position="134"/>
        <end position="153"/>
    </location>
</feature>
<keyword evidence="9 11" id="KW-0472">Membrane</keyword>
<dbReference type="SMART" id="SM01323">
    <property type="entry name" value="YajC"/>
    <property type="match status" value="1"/>
</dbReference>
<comment type="similarity">
    <text evidence="2">Belongs to the YajC family.</text>
</comment>
<feature type="transmembrane region" description="Helical" evidence="11">
    <location>
        <begin position="47"/>
        <end position="67"/>
    </location>
</feature>
<dbReference type="Proteomes" id="UP000190037">
    <property type="component" value="Unassembled WGS sequence"/>
</dbReference>
<dbReference type="GO" id="GO:0005886">
    <property type="term" value="C:plasma membrane"/>
    <property type="evidence" value="ECO:0007669"/>
    <property type="project" value="UniProtKB-SubCell"/>
</dbReference>
<evidence type="ECO:0000256" key="11">
    <source>
        <dbReference type="SAM" id="Phobius"/>
    </source>
</evidence>
<reference evidence="12 13" key="1">
    <citation type="submission" date="2017-03" db="EMBL/GenBank/DDBJ databases">
        <title>Draft genome sequence of Streptomyces scabrisporus NF3, endophyte isolated from Amphipterygium adstringens.</title>
        <authorList>
            <person name="Vazquez M."/>
            <person name="Ceapa C.D."/>
            <person name="Rodriguez Luna D."/>
            <person name="Sanchez Esquivel S."/>
        </authorList>
    </citation>
    <scope>NUCLEOTIDE SEQUENCE [LARGE SCALE GENOMIC DNA]</scope>
    <source>
        <strain evidence="12 13">NF3</strain>
    </source>
</reference>
<gene>
    <name evidence="12" type="ORF">B4N89_03710</name>
</gene>
<dbReference type="EMBL" id="MWQN01000001">
    <property type="protein sequence ID" value="OPC80174.1"/>
    <property type="molecule type" value="Genomic_DNA"/>
</dbReference>
<protein>
    <submittedName>
        <fullName evidence="12">Preprotein translocase subunit YajC</fullName>
    </submittedName>
</protein>
<evidence type="ECO:0000313" key="12">
    <source>
        <dbReference type="EMBL" id="OPC80174.1"/>
    </source>
</evidence>
<evidence type="ECO:0000256" key="7">
    <source>
        <dbReference type="ARBA" id="ARBA00022989"/>
    </source>
</evidence>
<evidence type="ECO:0000256" key="9">
    <source>
        <dbReference type="ARBA" id="ARBA00023136"/>
    </source>
</evidence>
<feature type="compositionally biased region" description="Basic and acidic residues" evidence="10">
    <location>
        <begin position="189"/>
        <end position="201"/>
    </location>
</feature>
<comment type="caution">
    <text evidence="12">The sequence shown here is derived from an EMBL/GenBank/DDBJ whole genome shotgun (WGS) entry which is preliminary data.</text>
</comment>
<dbReference type="GO" id="GO:0015031">
    <property type="term" value="P:protein transport"/>
    <property type="evidence" value="ECO:0007669"/>
    <property type="project" value="UniProtKB-KW"/>
</dbReference>
<keyword evidence="8" id="KW-0811">Translocation</keyword>
<organism evidence="12 13">
    <name type="scientific">Embleya scabrispora</name>
    <dbReference type="NCBI Taxonomy" id="159449"/>
    <lineage>
        <taxon>Bacteria</taxon>
        <taxon>Bacillati</taxon>
        <taxon>Actinomycetota</taxon>
        <taxon>Actinomycetes</taxon>
        <taxon>Kitasatosporales</taxon>
        <taxon>Streptomycetaceae</taxon>
        <taxon>Embleya</taxon>
    </lineage>
</organism>
<keyword evidence="6" id="KW-0653">Protein transport</keyword>
<evidence type="ECO:0000256" key="4">
    <source>
        <dbReference type="ARBA" id="ARBA00022475"/>
    </source>
</evidence>
<keyword evidence="13" id="KW-1185">Reference proteome</keyword>
<accession>A0A1T3NTR4</accession>
<keyword evidence="3" id="KW-0813">Transport</keyword>
<dbReference type="NCBIfam" id="TIGR00739">
    <property type="entry name" value="yajC"/>
    <property type="match status" value="1"/>
</dbReference>
<dbReference type="InterPro" id="IPR003849">
    <property type="entry name" value="Preprotein_translocase_YajC"/>
</dbReference>
<dbReference type="Pfam" id="PF02699">
    <property type="entry name" value="YajC"/>
    <property type="match status" value="1"/>
</dbReference>
<evidence type="ECO:0000256" key="5">
    <source>
        <dbReference type="ARBA" id="ARBA00022692"/>
    </source>
</evidence>
<evidence type="ECO:0000256" key="3">
    <source>
        <dbReference type="ARBA" id="ARBA00022448"/>
    </source>
</evidence>
<proteinExistence type="inferred from homology"/>
<comment type="subcellular location">
    <subcellularLocation>
        <location evidence="1">Cell membrane</location>
        <topology evidence="1">Single-pass membrane protein</topology>
    </subcellularLocation>
</comment>
<dbReference type="AlphaFoldDB" id="A0A1T3NTR4"/>
<keyword evidence="4" id="KW-1003">Cell membrane</keyword>
<dbReference type="PANTHER" id="PTHR33909">
    <property type="entry name" value="SEC TRANSLOCON ACCESSORY COMPLEX SUBUNIT YAJC"/>
    <property type="match status" value="1"/>
</dbReference>